<gene>
    <name evidence="2" type="ORF">ACFYM3_11095</name>
</gene>
<keyword evidence="1" id="KW-1133">Transmembrane helix</keyword>
<protein>
    <submittedName>
        <fullName evidence="2">Uncharacterized protein</fullName>
    </submittedName>
</protein>
<keyword evidence="3" id="KW-1185">Reference proteome</keyword>
<keyword evidence="1" id="KW-0812">Transmembrane</keyword>
<name>A0ABW6LAQ7_9ACTN</name>
<sequence>MNQGRERRIRLARLFGAAVTAFLAVIAVVGFGVRADLPWWAVVAGALLTAGLAGWTGAQIGRQRGIRNEVLEPGETVLGTYTVRPPYTEHTPPAAHEGPQYQLRMTTRSMEMWERTALLWRHPLPELRLITEGSRLRVHHDGREAGTMLLEQPSAAQEICSVARRHGAT</sequence>
<dbReference type="EMBL" id="JBIAFP010000005">
    <property type="protein sequence ID" value="MFE9225163.1"/>
    <property type="molecule type" value="Genomic_DNA"/>
</dbReference>
<feature type="transmembrane region" description="Helical" evidence="1">
    <location>
        <begin position="39"/>
        <end position="58"/>
    </location>
</feature>
<reference evidence="2 3" key="1">
    <citation type="submission" date="2024-10" db="EMBL/GenBank/DDBJ databases">
        <title>The Natural Products Discovery Center: Release of the First 8490 Sequenced Strains for Exploring Actinobacteria Biosynthetic Diversity.</title>
        <authorList>
            <person name="Kalkreuter E."/>
            <person name="Kautsar S.A."/>
            <person name="Yang D."/>
            <person name="Bader C.D."/>
            <person name="Teijaro C.N."/>
            <person name="Fluegel L."/>
            <person name="Davis C.M."/>
            <person name="Simpson J.R."/>
            <person name="Lauterbach L."/>
            <person name="Steele A.D."/>
            <person name="Gui C."/>
            <person name="Meng S."/>
            <person name="Li G."/>
            <person name="Viehrig K."/>
            <person name="Ye F."/>
            <person name="Su P."/>
            <person name="Kiefer A.F."/>
            <person name="Nichols A."/>
            <person name="Cepeda A.J."/>
            <person name="Yan W."/>
            <person name="Fan B."/>
            <person name="Jiang Y."/>
            <person name="Adhikari A."/>
            <person name="Zheng C.-J."/>
            <person name="Schuster L."/>
            <person name="Cowan T.M."/>
            <person name="Smanski M.J."/>
            <person name="Chevrette M.G."/>
            <person name="De Carvalho L.P.S."/>
            <person name="Shen B."/>
        </authorList>
    </citation>
    <scope>NUCLEOTIDE SEQUENCE [LARGE SCALE GENOMIC DNA]</scope>
    <source>
        <strain evidence="2 3">NPDC007066</strain>
    </source>
</reference>
<keyword evidence="1" id="KW-0472">Membrane</keyword>
<dbReference type="RefSeq" id="WP_358279364.1">
    <property type="nucleotide sequence ID" value="NZ_JBEYGJ010000005.1"/>
</dbReference>
<dbReference type="Proteomes" id="UP001601288">
    <property type="component" value="Unassembled WGS sequence"/>
</dbReference>
<evidence type="ECO:0000313" key="2">
    <source>
        <dbReference type="EMBL" id="MFE9225163.1"/>
    </source>
</evidence>
<evidence type="ECO:0000313" key="3">
    <source>
        <dbReference type="Proteomes" id="UP001601288"/>
    </source>
</evidence>
<proteinExistence type="predicted"/>
<comment type="caution">
    <text evidence="2">The sequence shown here is derived from an EMBL/GenBank/DDBJ whole genome shotgun (WGS) entry which is preliminary data.</text>
</comment>
<feature type="transmembrane region" description="Helical" evidence="1">
    <location>
        <begin position="12"/>
        <end position="33"/>
    </location>
</feature>
<accession>A0ABW6LAQ7</accession>
<organism evidence="2 3">
    <name type="scientific">Streptomyces massasporeus</name>
    <dbReference type="NCBI Taxonomy" id="67324"/>
    <lineage>
        <taxon>Bacteria</taxon>
        <taxon>Bacillati</taxon>
        <taxon>Actinomycetota</taxon>
        <taxon>Actinomycetes</taxon>
        <taxon>Kitasatosporales</taxon>
        <taxon>Streptomycetaceae</taxon>
        <taxon>Streptomyces</taxon>
    </lineage>
</organism>
<evidence type="ECO:0000256" key="1">
    <source>
        <dbReference type="SAM" id="Phobius"/>
    </source>
</evidence>